<dbReference type="EMBL" id="JBIQWK010000001">
    <property type="protein sequence ID" value="MFI0570903.1"/>
    <property type="molecule type" value="Genomic_DNA"/>
</dbReference>
<dbReference type="Proteomes" id="UP001610810">
    <property type="component" value="Unassembled WGS sequence"/>
</dbReference>
<evidence type="ECO:0000313" key="1">
    <source>
        <dbReference type="EMBL" id="MFI0570903.1"/>
    </source>
</evidence>
<name>A0ABW7RSI3_STRTE</name>
<evidence type="ECO:0000313" key="2">
    <source>
        <dbReference type="Proteomes" id="UP001610810"/>
    </source>
</evidence>
<reference evidence="1 2" key="1">
    <citation type="submission" date="2024-10" db="EMBL/GenBank/DDBJ databases">
        <authorList>
            <person name="Wannawong T."/>
            <person name="Kuncharoen N."/>
            <person name="Mhuantong W."/>
        </authorList>
    </citation>
    <scope>NUCLEOTIDE SEQUENCE [LARGE SCALE GENOMIC DNA]</scope>
    <source>
        <strain evidence="1 2">CALK1-4</strain>
    </source>
</reference>
<keyword evidence="2" id="KW-1185">Reference proteome</keyword>
<sequence length="365" mass="41685">MSTSYSPDQPQQSQSWFGPETEAALHAVVPNVMPEQSLALYARWWQLEAWLRELIYVELRALHGARWIDELRAASGRQSQDGAFSHMSTADSENPLAYLDYSQLLPIIDIHWDQLQYALLERKSWDGRQEELKRVRHRIGHIRRPHRDDLARIEQTLRDLERGAFIACASYNRRMAPRSGKFTDPVTTGWIAAEHPTAQRLIRHAEMQYGVSLDVEVSRRPWATWPNSLESVKGVLWHVDFFLRDRAVNVSALWNATRSIRSLIVHLHVSDPHHAGFTFSAADDAKAISDAVGLCFDAVLHASRRGHGAQGITDMDDRVLTEWRNRAESIDYRIMSRSGWYIVDESTIPISMFGAGGAVEILPNW</sequence>
<organism evidence="1 2">
    <name type="scientific">Streptomyces tendae</name>
    <dbReference type="NCBI Taxonomy" id="1932"/>
    <lineage>
        <taxon>Bacteria</taxon>
        <taxon>Bacillati</taxon>
        <taxon>Actinomycetota</taxon>
        <taxon>Actinomycetes</taxon>
        <taxon>Kitasatosporales</taxon>
        <taxon>Streptomycetaceae</taxon>
        <taxon>Streptomyces</taxon>
    </lineage>
</organism>
<comment type="caution">
    <text evidence="1">The sequence shown here is derived from an EMBL/GenBank/DDBJ whole genome shotgun (WGS) entry which is preliminary data.</text>
</comment>
<protein>
    <submittedName>
        <fullName evidence="1">Swt1 family HEPN domain-containing protein</fullName>
    </submittedName>
</protein>
<accession>A0ABW7RSI3</accession>
<proteinExistence type="predicted"/>
<dbReference type="RefSeq" id="WP_398350175.1">
    <property type="nucleotide sequence ID" value="NZ_JBIQWK010000001.1"/>
</dbReference>
<gene>
    <name evidence="1" type="ORF">ACH3YB_04485</name>
</gene>